<dbReference type="Proteomes" id="UP000255509">
    <property type="component" value="Unassembled WGS sequence"/>
</dbReference>
<organism evidence="2 3">
    <name type="scientific">Salmonella enterica I</name>
    <dbReference type="NCBI Taxonomy" id="59201"/>
    <lineage>
        <taxon>Bacteria</taxon>
        <taxon>Pseudomonadati</taxon>
        <taxon>Pseudomonadota</taxon>
        <taxon>Gammaproteobacteria</taxon>
        <taxon>Enterobacterales</taxon>
        <taxon>Enterobacteriaceae</taxon>
        <taxon>Salmonella</taxon>
    </lineage>
</organism>
<sequence length="117" mass="13036">MGLGGSSDSMVCTRSMNRASSSDDRRQGGASSRQRRHAQRQRSGHDTWLTAGGNVRSASQPEREPGRHQGHHQIAGRDALCDQRFHFGTAQHPFDMLGMAFAYLRIAQDERIAQQFV</sequence>
<dbReference type="AlphaFoldDB" id="A0A379W3H6"/>
<reference evidence="2 3" key="1">
    <citation type="submission" date="2018-06" db="EMBL/GenBank/DDBJ databases">
        <authorList>
            <consortium name="Pathogen Informatics"/>
            <person name="Doyle S."/>
        </authorList>
    </citation>
    <scope>NUCLEOTIDE SEQUENCE [LARGE SCALE GENOMIC DNA]</scope>
    <source>
        <strain evidence="2 3">NCTC8258</strain>
    </source>
</reference>
<accession>A0A379W3H6</accession>
<gene>
    <name evidence="2" type="ORF">NCTC8258_01126</name>
</gene>
<feature type="compositionally biased region" description="Basic residues" evidence="1">
    <location>
        <begin position="33"/>
        <end position="42"/>
    </location>
</feature>
<name>A0A379W3H6_SALET</name>
<evidence type="ECO:0000313" key="2">
    <source>
        <dbReference type="EMBL" id="SUH13483.1"/>
    </source>
</evidence>
<proteinExistence type="predicted"/>
<feature type="compositionally biased region" description="Polar residues" evidence="1">
    <location>
        <begin position="1"/>
        <end position="20"/>
    </location>
</feature>
<evidence type="ECO:0000256" key="1">
    <source>
        <dbReference type="SAM" id="MobiDB-lite"/>
    </source>
</evidence>
<evidence type="ECO:0000313" key="3">
    <source>
        <dbReference type="Proteomes" id="UP000255509"/>
    </source>
</evidence>
<dbReference type="EMBL" id="UGXS01000004">
    <property type="protein sequence ID" value="SUH13483.1"/>
    <property type="molecule type" value="Genomic_DNA"/>
</dbReference>
<feature type="region of interest" description="Disordered" evidence="1">
    <location>
        <begin position="1"/>
        <end position="75"/>
    </location>
</feature>
<protein>
    <submittedName>
        <fullName evidence="2">Uncharacterized protein</fullName>
    </submittedName>
</protein>